<sequence length="55" mass="5980">MRIRWCDGGTHCQGHPAPLPAGPLRGPGRRTPSVLLPTQIQTRRGGTDLKVNQHS</sequence>
<protein>
    <submittedName>
        <fullName evidence="1">Uncharacterized protein</fullName>
    </submittedName>
</protein>
<organism evidence="1 2">
    <name type="scientific">Sus scrofa</name>
    <name type="common">Pig</name>
    <dbReference type="NCBI Taxonomy" id="9823"/>
    <lineage>
        <taxon>Eukaryota</taxon>
        <taxon>Metazoa</taxon>
        <taxon>Chordata</taxon>
        <taxon>Craniata</taxon>
        <taxon>Vertebrata</taxon>
        <taxon>Euteleostomi</taxon>
        <taxon>Mammalia</taxon>
        <taxon>Eutheria</taxon>
        <taxon>Laurasiatheria</taxon>
        <taxon>Artiodactyla</taxon>
        <taxon>Suina</taxon>
        <taxon>Suidae</taxon>
        <taxon>Sus</taxon>
    </lineage>
</organism>
<accession>A0A4X1U5R7</accession>
<evidence type="ECO:0000313" key="1">
    <source>
        <dbReference type="Ensembl" id="ENSSSCP00070025039.1"/>
    </source>
</evidence>
<evidence type="ECO:0000313" key="2">
    <source>
        <dbReference type="Proteomes" id="UP000314985"/>
    </source>
</evidence>
<name>A0A4X1U5R7_PIG</name>
<proteinExistence type="predicted"/>
<dbReference type="Ensembl" id="ENSSSCT00070030018.1">
    <property type="protein sequence ID" value="ENSSSCP00070025039.1"/>
    <property type="gene ID" value="ENSSSCG00070015287.1"/>
</dbReference>
<reference evidence="1" key="2">
    <citation type="submission" date="2025-08" db="UniProtKB">
        <authorList>
            <consortium name="Ensembl"/>
        </authorList>
    </citation>
    <scope>IDENTIFICATION</scope>
</reference>
<dbReference type="Proteomes" id="UP000314985">
    <property type="component" value="Chromosome 3"/>
</dbReference>
<reference evidence="1 2" key="1">
    <citation type="submission" date="2017-08" db="EMBL/GenBank/DDBJ databases">
        <title>USMARCv1.0.</title>
        <authorList>
            <person name="Hannum G.I."/>
            <person name="Koren S."/>
            <person name="Schroeder S.G."/>
            <person name="Chin S.C."/>
            <person name="Nonneman D.J."/>
            <person name="Becker S.A."/>
            <person name="Rosen B.D."/>
            <person name="Bickhart D.M."/>
            <person name="Putnam N.H."/>
            <person name="Green R.E."/>
            <person name="Tuggle C.K."/>
            <person name="Liu H."/>
            <person name="Rohrer G.A."/>
            <person name="Warr A."/>
            <person name="Hall R."/>
            <person name="Kim K."/>
            <person name="Hume D.A."/>
            <person name="Talbot R."/>
            <person name="Chow W."/>
            <person name="Howe K."/>
            <person name="Schwartz A.S."/>
            <person name="Watson M."/>
            <person name="Archibald A.L."/>
            <person name="Phillippy A.M."/>
            <person name="Smith T.P.L."/>
        </authorList>
    </citation>
    <scope>NUCLEOTIDE SEQUENCE [LARGE SCALE GENOMIC DNA]</scope>
</reference>
<dbReference type="AlphaFoldDB" id="A0A4X1U5R7"/>